<keyword evidence="1" id="KW-1133">Transmembrane helix</keyword>
<accession>A0A4R6XR53</accession>
<name>A0A4R6XR53_9GAMM</name>
<evidence type="ECO:0000313" key="3">
    <source>
        <dbReference type="Proteomes" id="UP000295724"/>
    </source>
</evidence>
<protein>
    <submittedName>
        <fullName evidence="2">TolB-like protein</fullName>
    </submittedName>
</protein>
<proteinExistence type="predicted"/>
<keyword evidence="3" id="KW-1185">Reference proteome</keyword>
<keyword evidence="1" id="KW-0812">Transmembrane</keyword>
<dbReference type="PANTHER" id="PTHR12558:SF13">
    <property type="entry name" value="CELL DIVISION CYCLE PROTEIN 27 HOMOLOG"/>
    <property type="match status" value="1"/>
</dbReference>
<dbReference type="OrthoDB" id="7052061at2"/>
<feature type="transmembrane region" description="Helical" evidence="1">
    <location>
        <begin position="43"/>
        <end position="66"/>
    </location>
</feature>
<evidence type="ECO:0000256" key="1">
    <source>
        <dbReference type="SAM" id="Phobius"/>
    </source>
</evidence>
<gene>
    <name evidence="2" type="ORF">C8D91_0843</name>
</gene>
<dbReference type="PANTHER" id="PTHR12558">
    <property type="entry name" value="CELL DIVISION CYCLE 16,23,27"/>
    <property type="match status" value="1"/>
</dbReference>
<dbReference type="Gene3D" id="3.40.50.10070">
    <property type="entry name" value="TolB, N-terminal domain"/>
    <property type="match status" value="1"/>
</dbReference>
<comment type="caution">
    <text evidence="2">The sequence shown here is derived from an EMBL/GenBank/DDBJ whole genome shotgun (WGS) entry which is preliminary data.</text>
</comment>
<keyword evidence="1" id="KW-0472">Membrane</keyword>
<dbReference type="RefSeq" id="WP_099019006.1">
    <property type="nucleotide sequence ID" value="NZ_NIHB01000002.1"/>
</dbReference>
<dbReference type="AlphaFoldDB" id="A0A4R6XR53"/>
<dbReference type="SUPFAM" id="SSF48452">
    <property type="entry name" value="TPR-like"/>
    <property type="match status" value="1"/>
</dbReference>
<dbReference type="EMBL" id="SNZB01000002">
    <property type="protein sequence ID" value="TDR22355.1"/>
    <property type="molecule type" value="Genomic_DNA"/>
</dbReference>
<dbReference type="Proteomes" id="UP000295724">
    <property type="component" value="Unassembled WGS sequence"/>
</dbReference>
<dbReference type="InterPro" id="IPR011990">
    <property type="entry name" value="TPR-like_helical_dom_sf"/>
</dbReference>
<sequence length="723" mass="79837">MSGLFSELKRRNVFRVAAAYLVIGWLLLQVVDTVVPALHMPAWIISAITLVLILAFIPVVLFSWAYELTPDGLKKDSAVDKSKSVSSQTAKKLDVITLIAVVGVASLFVYQQIFPVSHNQSEMSGKPTKIQGSTQDVAAKSIAVLPFADMSIEGDQAYFADGISEELLNVLAQVDGLKVAARTSSFKFRGDEHDIVEIGSALNVRTVLEGSVRKSGNQVRITAQLIDVAGGFHVWSETYDRELDNIFAVQDEIASAIVEALKLKLKLNSQVGGSQHAENGEAYDLYLRGRELAREPSKSGLTRAIQYFEQALVIDPDFAAAHGAIASAWIWLEDYGGIPSQDAFDRAEPAARRALELEPNRADALTAMGFLEERKYTNDEVARDYFERAIKANPAFIEAYTLYADALRDLGEIELALKVRRDAVERDPLSGFLQSRLASMMVGLGRYDEAQQIIDAILLTAPNDTYAYEELGNLLVTQGRLAEAIPAYTFLHENRPGDPFAAAQIAISYKLMQMSDQQQQWLAAARDRGAGNRWELSARRSIAQWSGDWDAMFRVGQLYLAKTGTTWQGQASLGQLDWEAARSAFQRTLSRLNYRQGDLANGNVLEALVGLALAEKRLEIDSWTVHANAARVFAENKLVSISLGNWPNINLNYTLAQLAAVDGDVEGVVKYMQGALDEHIIEYSFIKHDPFFIEFRDEARLIAIAQQMEAHALAEAGKLEPTP</sequence>
<feature type="transmembrane region" description="Helical" evidence="1">
    <location>
        <begin position="93"/>
        <end position="113"/>
    </location>
</feature>
<dbReference type="Pfam" id="PF13432">
    <property type="entry name" value="TPR_16"/>
    <property type="match status" value="2"/>
</dbReference>
<evidence type="ECO:0000313" key="2">
    <source>
        <dbReference type="EMBL" id="TDR22355.1"/>
    </source>
</evidence>
<reference evidence="2 3" key="1">
    <citation type="submission" date="2019-03" db="EMBL/GenBank/DDBJ databases">
        <title>Genomic Encyclopedia of Type Strains, Phase IV (KMG-IV): sequencing the most valuable type-strain genomes for metagenomic binning, comparative biology and taxonomic classification.</title>
        <authorList>
            <person name="Goeker M."/>
        </authorList>
    </citation>
    <scope>NUCLEOTIDE SEQUENCE [LARGE SCALE GENOMIC DNA]</scope>
    <source>
        <strain evidence="2 3">DSM 25488</strain>
    </source>
</reference>
<feature type="transmembrane region" description="Helical" evidence="1">
    <location>
        <begin position="12"/>
        <end position="31"/>
    </location>
</feature>
<dbReference type="Gene3D" id="1.25.40.10">
    <property type="entry name" value="Tetratricopeptide repeat domain"/>
    <property type="match status" value="2"/>
</dbReference>
<organism evidence="2 3">
    <name type="scientific">Marinicella litoralis</name>
    <dbReference type="NCBI Taxonomy" id="644220"/>
    <lineage>
        <taxon>Bacteria</taxon>
        <taxon>Pseudomonadati</taxon>
        <taxon>Pseudomonadota</taxon>
        <taxon>Gammaproteobacteria</taxon>
        <taxon>Lysobacterales</taxon>
        <taxon>Marinicellaceae</taxon>
        <taxon>Marinicella</taxon>
    </lineage>
</organism>